<dbReference type="PANTHER" id="PTHR24042">
    <property type="entry name" value="NEL HOMOLOG"/>
    <property type="match status" value="1"/>
</dbReference>
<dbReference type="PROSITE" id="PS00010">
    <property type="entry name" value="ASX_HYDROXYL"/>
    <property type="match status" value="2"/>
</dbReference>
<evidence type="ECO:0000313" key="9">
    <source>
        <dbReference type="EMBL" id="CAH3155572.1"/>
    </source>
</evidence>
<name>A0ABN8Q1X2_9CNID</name>
<evidence type="ECO:0000259" key="8">
    <source>
        <dbReference type="PROSITE" id="PS50026"/>
    </source>
</evidence>
<keyword evidence="3" id="KW-0677">Repeat</keyword>
<keyword evidence="4" id="KW-1015">Disulfide bond</keyword>
<feature type="domain" description="EGF-like" evidence="8">
    <location>
        <begin position="206"/>
        <end position="246"/>
    </location>
</feature>
<evidence type="ECO:0000256" key="4">
    <source>
        <dbReference type="ARBA" id="ARBA00023157"/>
    </source>
</evidence>
<organism evidence="9 10">
    <name type="scientific">Porites lobata</name>
    <dbReference type="NCBI Taxonomy" id="104759"/>
    <lineage>
        <taxon>Eukaryota</taxon>
        <taxon>Metazoa</taxon>
        <taxon>Cnidaria</taxon>
        <taxon>Anthozoa</taxon>
        <taxon>Hexacorallia</taxon>
        <taxon>Scleractinia</taxon>
        <taxon>Fungiina</taxon>
        <taxon>Poritidae</taxon>
        <taxon>Porites</taxon>
    </lineage>
</organism>
<dbReference type="InterPro" id="IPR001881">
    <property type="entry name" value="EGF-like_Ca-bd_dom"/>
</dbReference>
<keyword evidence="10" id="KW-1185">Reference proteome</keyword>
<proteinExistence type="predicted"/>
<dbReference type="Pfam" id="PF07645">
    <property type="entry name" value="EGF_CA"/>
    <property type="match status" value="2"/>
</dbReference>
<sequence>MHMTPGANEEYYSELQSTKNKGNVEQTYENILGEAVTNVKVQTARNACGHKEGMKPRQNTTTDTENVLRQEIMINLRRMKLFMLTAITLTFLVAVVALVLVTMKMADGESSAPPKQETKVQDQNADDCIASPQLCDANAVCENIAESNICICNPGFAGNGKICADLNECTMNTHNCNANNYCNNTLGSFTCTCKLGFSGNGTSCTDIDECASGVHACHKNASCINTEGSYKCSCKNPYTGDENTCNLAAECQTFHNLTSKDRSETYSANTSGCDSGIGPGWYRFRGAAGTRMPTSCPPTRRCNTNAPGWINGTHPAVADGQVSKTVCFHWENDCCRFSTSIQVRNCGPYYVYFFSGTPGSICFLRYCGTE</sequence>
<keyword evidence="1 6" id="KW-0245">EGF-like domain</keyword>
<dbReference type="Proteomes" id="UP001159405">
    <property type="component" value="Unassembled WGS sequence"/>
</dbReference>
<dbReference type="SUPFAM" id="SSF57184">
    <property type="entry name" value="Growth factor receptor domain"/>
    <property type="match status" value="1"/>
</dbReference>
<reference evidence="9 10" key="1">
    <citation type="submission" date="2022-05" db="EMBL/GenBank/DDBJ databases">
        <authorList>
            <consortium name="Genoscope - CEA"/>
            <person name="William W."/>
        </authorList>
    </citation>
    <scope>NUCLEOTIDE SEQUENCE [LARGE SCALE GENOMIC DNA]</scope>
</reference>
<feature type="domain" description="EGF-like" evidence="8">
    <location>
        <begin position="124"/>
        <end position="164"/>
    </location>
</feature>
<dbReference type="Pfam" id="PF12947">
    <property type="entry name" value="EGF_3"/>
    <property type="match status" value="1"/>
</dbReference>
<accession>A0ABN8Q1X2</accession>
<dbReference type="InterPro" id="IPR000742">
    <property type="entry name" value="EGF"/>
</dbReference>
<dbReference type="PANTHER" id="PTHR24042:SF5">
    <property type="entry name" value="EGF-LIKE CALCIUM-BINDING DOMAIN-CONTAINING PROTEIN"/>
    <property type="match status" value="1"/>
</dbReference>
<dbReference type="CDD" id="cd00054">
    <property type="entry name" value="EGF_CA"/>
    <property type="match status" value="1"/>
</dbReference>
<evidence type="ECO:0000256" key="7">
    <source>
        <dbReference type="SAM" id="Phobius"/>
    </source>
</evidence>
<comment type="caution">
    <text evidence="6">Lacks conserved residue(s) required for the propagation of feature annotation.</text>
</comment>
<keyword evidence="5" id="KW-0325">Glycoprotein</keyword>
<dbReference type="PROSITE" id="PS01186">
    <property type="entry name" value="EGF_2"/>
    <property type="match status" value="3"/>
</dbReference>
<dbReference type="InterPro" id="IPR057774">
    <property type="entry name" value="D8C_UMOD/GP2/OIT3-like"/>
</dbReference>
<keyword evidence="7" id="KW-0472">Membrane</keyword>
<protein>
    <recommendedName>
        <fullName evidence="8">EGF-like domain-containing protein</fullName>
    </recommendedName>
</protein>
<evidence type="ECO:0000256" key="2">
    <source>
        <dbReference type="ARBA" id="ARBA00022729"/>
    </source>
</evidence>
<dbReference type="InterPro" id="IPR009030">
    <property type="entry name" value="Growth_fac_rcpt_cys_sf"/>
</dbReference>
<feature type="domain" description="EGF-like" evidence="8">
    <location>
        <begin position="165"/>
        <end position="205"/>
    </location>
</feature>
<gene>
    <name evidence="9" type="ORF">PLOB_00001273</name>
</gene>
<keyword evidence="7" id="KW-1133">Transmembrane helix</keyword>
<dbReference type="PROSITE" id="PS01187">
    <property type="entry name" value="EGF_CA"/>
    <property type="match status" value="1"/>
</dbReference>
<dbReference type="SMART" id="SM00181">
    <property type="entry name" value="EGF"/>
    <property type="match status" value="3"/>
</dbReference>
<comment type="caution">
    <text evidence="9">The sequence shown here is derived from an EMBL/GenBank/DDBJ whole genome shotgun (WGS) entry which is preliminary data.</text>
</comment>
<feature type="transmembrane region" description="Helical" evidence="7">
    <location>
        <begin position="81"/>
        <end position="103"/>
    </location>
</feature>
<dbReference type="InterPro" id="IPR049883">
    <property type="entry name" value="NOTCH1_EGF-like"/>
</dbReference>
<evidence type="ECO:0000313" key="10">
    <source>
        <dbReference type="Proteomes" id="UP001159405"/>
    </source>
</evidence>
<dbReference type="SMART" id="SM00179">
    <property type="entry name" value="EGF_CA"/>
    <property type="match status" value="3"/>
</dbReference>
<keyword evidence="2" id="KW-0732">Signal</keyword>
<dbReference type="Pfam" id="PF23283">
    <property type="entry name" value="D8C_UMOD"/>
    <property type="match status" value="1"/>
</dbReference>
<evidence type="ECO:0000256" key="3">
    <source>
        <dbReference type="ARBA" id="ARBA00022737"/>
    </source>
</evidence>
<dbReference type="InterPro" id="IPR018097">
    <property type="entry name" value="EGF_Ca-bd_CS"/>
</dbReference>
<evidence type="ECO:0000256" key="6">
    <source>
        <dbReference type="PROSITE-ProRule" id="PRU00076"/>
    </source>
</evidence>
<dbReference type="EMBL" id="CALNXK010000102">
    <property type="protein sequence ID" value="CAH3155572.1"/>
    <property type="molecule type" value="Genomic_DNA"/>
</dbReference>
<dbReference type="Gene3D" id="2.10.25.10">
    <property type="entry name" value="Laminin"/>
    <property type="match status" value="3"/>
</dbReference>
<keyword evidence="7" id="KW-0812">Transmembrane</keyword>
<evidence type="ECO:0000256" key="1">
    <source>
        <dbReference type="ARBA" id="ARBA00022536"/>
    </source>
</evidence>
<evidence type="ECO:0000256" key="5">
    <source>
        <dbReference type="ARBA" id="ARBA00023180"/>
    </source>
</evidence>
<dbReference type="InterPro" id="IPR051586">
    <property type="entry name" value="PKC-binding_NELL"/>
</dbReference>
<dbReference type="InterPro" id="IPR024731">
    <property type="entry name" value="NELL2-like_EGF"/>
</dbReference>
<dbReference type="PROSITE" id="PS50026">
    <property type="entry name" value="EGF_3"/>
    <property type="match status" value="3"/>
</dbReference>
<dbReference type="InterPro" id="IPR000152">
    <property type="entry name" value="EGF-type_Asp/Asn_hydroxyl_site"/>
</dbReference>